<proteinExistence type="predicted"/>
<comment type="caution">
    <text evidence="2">The sequence shown here is derived from an EMBL/GenBank/DDBJ whole genome shotgun (WGS) entry which is preliminary data.</text>
</comment>
<feature type="region of interest" description="Disordered" evidence="1">
    <location>
        <begin position="138"/>
        <end position="195"/>
    </location>
</feature>
<evidence type="ECO:0000313" key="3">
    <source>
        <dbReference type="Proteomes" id="UP000288805"/>
    </source>
</evidence>
<dbReference type="EMBL" id="QGNW01001746">
    <property type="protein sequence ID" value="RVW31660.1"/>
    <property type="molecule type" value="Genomic_DNA"/>
</dbReference>
<evidence type="ECO:0000256" key="1">
    <source>
        <dbReference type="SAM" id="MobiDB-lite"/>
    </source>
</evidence>
<gene>
    <name evidence="2" type="ORF">CK203_092749</name>
</gene>
<evidence type="ECO:0000313" key="2">
    <source>
        <dbReference type="EMBL" id="RVW31660.1"/>
    </source>
</evidence>
<sequence>MVKNEDEKAGNEAAEVRRTMQLIKPAHMVTAYLTTLLPPHLFTMLPPGFDPQQPGRTLDSDNSLGPPLSVHVAASQSTPPLDTWHVQPSVRMCTWTDMWHVQPSIRTIMGLACDIHLPCPDVLSGLRPSWVNLGDLPRPATTCPTPPVERKDKDDGKSSLQQALTAACQRKEVSSSVEEASTIGNDSGSGKNSPQHWRRLWETSIGKDVHTFQKPFVSHGK</sequence>
<dbReference type="Proteomes" id="UP000288805">
    <property type="component" value="Unassembled WGS sequence"/>
</dbReference>
<dbReference type="AlphaFoldDB" id="A0A438D882"/>
<accession>A0A438D882</accession>
<reference evidence="2 3" key="1">
    <citation type="journal article" date="2018" name="PLoS Genet.">
        <title>Population sequencing reveals clonal diversity and ancestral inbreeding in the grapevine cultivar Chardonnay.</title>
        <authorList>
            <person name="Roach M.J."/>
            <person name="Johnson D.L."/>
            <person name="Bohlmann J."/>
            <person name="van Vuuren H.J."/>
            <person name="Jones S.J."/>
            <person name="Pretorius I.S."/>
            <person name="Schmidt S.A."/>
            <person name="Borneman A.R."/>
        </authorList>
    </citation>
    <scope>NUCLEOTIDE SEQUENCE [LARGE SCALE GENOMIC DNA]</scope>
    <source>
        <strain evidence="3">cv. Chardonnay</strain>
        <tissue evidence="2">Leaf</tissue>
    </source>
</reference>
<feature type="compositionally biased region" description="Basic and acidic residues" evidence="1">
    <location>
        <begin position="148"/>
        <end position="157"/>
    </location>
</feature>
<name>A0A438D882_VITVI</name>
<feature type="compositionally biased region" description="Polar residues" evidence="1">
    <location>
        <begin position="174"/>
        <end position="195"/>
    </location>
</feature>
<organism evidence="2 3">
    <name type="scientific">Vitis vinifera</name>
    <name type="common">Grape</name>
    <dbReference type="NCBI Taxonomy" id="29760"/>
    <lineage>
        <taxon>Eukaryota</taxon>
        <taxon>Viridiplantae</taxon>
        <taxon>Streptophyta</taxon>
        <taxon>Embryophyta</taxon>
        <taxon>Tracheophyta</taxon>
        <taxon>Spermatophyta</taxon>
        <taxon>Magnoliopsida</taxon>
        <taxon>eudicotyledons</taxon>
        <taxon>Gunneridae</taxon>
        <taxon>Pentapetalae</taxon>
        <taxon>rosids</taxon>
        <taxon>Vitales</taxon>
        <taxon>Vitaceae</taxon>
        <taxon>Viteae</taxon>
        <taxon>Vitis</taxon>
    </lineage>
</organism>
<protein>
    <submittedName>
        <fullName evidence="2">Uncharacterized protein</fullName>
    </submittedName>
</protein>